<evidence type="ECO:0000313" key="8">
    <source>
        <dbReference type="EMBL" id="KPH55848.1"/>
    </source>
</evidence>
<dbReference type="PANTHER" id="PTHR21047:SF2">
    <property type="entry name" value="THYMIDINE DIPHOSPHO-4-KETO-RHAMNOSE 3,5-EPIMERASE"/>
    <property type="match status" value="1"/>
</dbReference>
<feature type="site" description="Participates in a stacking interaction with the thymidine ring of dTDP-4-oxo-6-deoxyglucose" evidence="6">
    <location>
        <position position="141"/>
    </location>
</feature>
<feature type="active site" description="Proton acceptor" evidence="5">
    <location>
        <position position="65"/>
    </location>
</feature>
<reference evidence="8 9" key="1">
    <citation type="submission" date="2014-06" db="EMBL/GenBank/DDBJ databases">
        <title>Helicobacter pullorum isolates in fresh chicken meat - phenotypic and genotypic features.</title>
        <authorList>
            <person name="Borges V."/>
            <person name="Santos A."/>
            <person name="Correia C.B."/>
            <person name="Saraiva M."/>
            <person name="Menard A."/>
            <person name="Vieira L."/>
            <person name="Sampaio D.A."/>
            <person name="Gomes J.P."/>
            <person name="Oleastro M."/>
        </authorList>
    </citation>
    <scope>NUCLEOTIDE SEQUENCE [LARGE SCALE GENOMIC DNA]</scope>
    <source>
        <strain evidence="8 9">229334/12</strain>
    </source>
</reference>
<feature type="active site" description="Proton donor" evidence="5">
    <location>
        <position position="135"/>
    </location>
</feature>
<comment type="catalytic activity">
    <reaction evidence="1 7">
        <text>dTDP-4-dehydro-6-deoxy-alpha-D-glucose = dTDP-4-dehydro-beta-L-rhamnose</text>
        <dbReference type="Rhea" id="RHEA:16969"/>
        <dbReference type="ChEBI" id="CHEBI:57649"/>
        <dbReference type="ChEBI" id="CHEBI:62830"/>
        <dbReference type="EC" id="5.1.3.13"/>
    </reaction>
</comment>
<evidence type="ECO:0000256" key="2">
    <source>
        <dbReference type="ARBA" id="ARBA00001997"/>
    </source>
</evidence>
<comment type="function">
    <text evidence="2 7">Catalyzes the epimerization of the C3' and C5'positions of dTDP-6-deoxy-D-xylo-4-hexulose, forming dTDP-6-deoxy-L-lyxo-4-hexulose.</text>
</comment>
<dbReference type="PANTHER" id="PTHR21047">
    <property type="entry name" value="DTDP-6-DEOXY-D-GLUCOSE-3,5 EPIMERASE"/>
    <property type="match status" value="1"/>
</dbReference>
<protein>
    <recommendedName>
        <fullName evidence="4 7">dTDP-4-dehydrorhamnose 3,5-epimerase</fullName>
        <ecNumber evidence="3 7">5.1.3.13</ecNumber>
    </recommendedName>
    <alternativeName>
        <fullName evidence="7">Thymidine diphospho-4-keto-rhamnose 3,5-epimerase</fullName>
    </alternativeName>
</protein>
<dbReference type="SUPFAM" id="SSF51182">
    <property type="entry name" value="RmlC-like cupins"/>
    <property type="match status" value="1"/>
</dbReference>
<dbReference type="RefSeq" id="WP_054197923.1">
    <property type="nucleotide sequence ID" value="NZ_JNOC01000031.1"/>
</dbReference>
<keyword evidence="7" id="KW-0413">Isomerase</keyword>
<evidence type="ECO:0000256" key="4">
    <source>
        <dbReference type="ARBA" id="ARBA00019595"/>
    </source>
</evidence>
<proteinExistence type="inferred from homology"/>
<dbReference type="GO" id="GO:0000271">
    <property type="term" value="P:polysaccharide biosynthetic process"/>
    <property type="evidence" value="ECO:0007669"/>
    <property type="project" value="TreeGrafter"/>
</dbReference>
<dbReference type="GO" id="GO:0019305">
    <property type="term" value="P:dTDP-rhamnose biosynthetic process"/>
    <property type="evidence" value="ECO:0007669"/>
    <property type="project" value="UniProtKB-UniRule"/>
</dbReference>
<comment type="similarity">
    <text evidence="7">Belongs to the dTDP-4-dehydrorhamnose 3,5-epimerase family.</text>
</comment>
<organism evidence="8 9">
    <name type="scientific">Helicobacter pullorum</name>
    <dbReference type="NCBI Taxonomy" id="35818"/>
    <lineage>
        <taxon>Bacteria</taxon>
        <taxon>Pseudomonadati</taxon>
        <taxon>Campylobacterota</taxon>
        <taxon>Epsilonproteobacteria</taxon>
        <taxon>Campylobacterales</taxon>
        <taxon>Helicobacteraceae</taxon>
        <taxon>Helicobacter</taxon>
    </lineage>
</organism>
<dbReference type="GO" id="GO:0005829">
    <property type="term" value="C:cytosol"/>
    <property type="evidence" value="ECO:0007669"/>
    <property type="project" value="TreeGrafter"/>
</dbReference>
<dbReference type="UniPathway" id="UPA00124"/>
<dbReference type="PATRIC" id="fig|35818.11.peg.1144"/>
<sequence>MSRFNFTKTKIEDVYIIEAKPIHDERGYFERFFCANDFKEIGFDEKIVQINHSKTVLKGSIRGFHYQTPPFCEIKIVRCVKGAILDVALDLRKDSPTFLQYVSVELNEENNKYLYIPKGCAHGFQTLKENTELIYIVSEFYNTEADSVINPFDESVSMKWPLELAEISQKDKEAPSIKDSKFEGLIL</sequence>
<evidence type="ECO:0000256" key="5">
    <source>
        <dbReference type="PIRSR" id="PIRSR600888-1"/>
    </source>
</evidence>
<dbReference type="AlphaFoldDB" id="A0A0N0LTE0"/>
<evidence type="ECO:0000256" key="6">
    <source>
        <dbReference type="PIRSR" id="PIRSR600888-3"/>
    </source>
</evidence>
<name>A0A0N0LTE0_9HELI</name>
<evidence type="ECO:0000256" key="7">
    <source>
        <dbReference type="RuleBase" id="RU364069"/>
    </source>
</evidence>
<comment type="subunit">
    <text evidence="7">Homodimer.</text>
</comment>
<dbReference type="InterPro" id="IPR011051">
    <property type="entry name" value="RmlC_Cupin_sf"/>
</dbReference>
<dbReference type="Proteomes" id="UP000037997">
    <property type="component" value="Unassembled WGS sequence"/>
</dbReference>
<dbReference type="Gene3D" id="2.60.120.10">
    <property type="entry name" value="Jelly Rolls"/>
    <property type="match status" value="1"/>
</dbReference>
<dbReference type="Pfam" id="PF00908">
    <property type="entry name" value="dTDP_sugar_isom"/>
    <property type="match status" value="1"/>
</dbReference>
<evidence type="ECO:0000256" key="3">
    <source>
        <dbReference type="ARBA" id="ARBA00012098"/>
    </source>
</evidence>
<comment type="pathway">
    <text evidence="7">Carbohydrate biosynthesis; dTDP-L-rhamnose biosynthesis.</text>
</comment>
<evidence type="ECO:0000256" key="1">
    <source>
        <dbReference type="ARBA" id="ARBA00001298"/>
    </source>
</evidence>
<dbReference type="InterPro" id="IPR014710">
    <property type="entry name" value="RmlC-like_jellyroll"/>
</dbReference>
<dbReference type="EMBL" id="JNOC01000031">
    <property type="protein sequence ID" value="KPH55848.1"/>
    <property type="molecule type" value="Genomic_DNA"/>
</dbReference>
<dbReference type="GO" id="GO:0008830">
    <property type="term" value="F:dTDP-4-dehydrorhamnose 3,5-epimerase activity"/>
    <property type="evidence" value="ECO:0007669"/>
    <property type="project" value="UniProtKB-UniRule"/>
</dbReference>
<gene>
    <name evidence="8" type="ORF">HPU229334_05800</name>
</gene>
<accession>A0A0N0LTE0</accession>
<dbReference type="InterPro" id="IPR000888">
    <property type="entry name" value="RmlC-like"/>
</dbReference>
<dbReference type="EC" id="5.1.3.13" evidence="3 7"/>
<dbReference type="CDD" id="cd00438">
    <property type="entry name" value="cupin_RmlC"/>
    <property type="match status" value="1"/>
</dbReference>
<dbReference type="NCBIfam" id="TIGR01221">
    <property type="entry name" value="rmlC"/>
    <property type="match status" value="1"/>
</dbReference>
<evidence type="ECO:0000313" key="9">
    <source>
        <dbReference type="Proteomes" id="UP000037997"/>
    </source>
</evidence>
<comment type="caution">
    <text evidence="8">The sequence shown here is derived from an EMBL/GenBank/DDBJ whole genome shotgun (WGS) entry which is preliminary data.</text>
</comment>